<keyword evidence="1" id="KW-0472">Membrane</keyword>
<accession>A0A370C408</accession>
<dbReference type="EMBL" id="KZ851907">
    <property type="protein sequence ID" value="RDH22618.1"/>
    <property type="molecule type" value="Genomic_DNA"/>
</dbReference>
<sequence length="121" mass="14819">MMHMPNYTTTYMNRMNSRSLKRTEGWIPSLQYPHHPFLPFMHLIPCWARRLHRLPLISVFASIRSFFNLFSLIALFFYPPSKFHLRGTCFILDMRRYFVMGLKIMFFEESCLYCFEDLRFR</sequence>
<evidence type="ECO:0000256" key="1">
    <source>
        <dbReference type="SAM" id="Phobius"/>
    </source>
</evidence>
<keyword evidence="1" id="KW-1133">Transmembrane helix</keyword>
<dbReference type="VEuPathDB" id="FungiDB:M747DRAFT_181111"/>
<reference evidence="2 3" key="1">
    <citation type="submission" date="2018-07" db="EMBL/GenBank/DDBJ databases">
        <title>Section-level genome sequencing of Aspergillus section Nigri to investigate inter- and intra-species variation.</title>
        <authorList>
            <consortium name="DOE Joint Genome Institute"/>
            <person name="Vesth T.C."/>
            <person name="Nybo J.L."/>
            <person name="Theobald S."/>
            <person name="Frisvad J.C."/>
            <person name="Larsen T.O."/>
            <person name="Nielsen K.F."/>
            <person name="Hoof J.B."/>
            <person name="Brandl J."/>
            <person name="Salamov A."/>
            <person name="Riley R."/>
            <person name="Gladden J.M."/>
            <person name="Phatale P."/>
            <person name="Nielsen M.T."/>
            <person name="Lyhne E.K."/>
            <person name="Kogle M.E."/>
            <person name="Strasser K."/>
            <person name="McDonnell E."/>
            <person name="Barry K."/>
            <person name="Clum A."/>
            <person name="Chen C."/>
            <person name="Nolan M."/>
            <person name="Sandor L."/>
            <person name="Kuo A."/>
            <person name="Lipzen A."/>
            <person name="Hainaut M."/>
            <person name="Drula E."/>
            <person name="Tsang A."/>
            <person name="Magnuson J.K."/>
            <person name="Henrissat B."/>
            <person name="Wiebenga A."/>
            <person name="Simmons B.A."/>
            <person name="Makela M.R."/>
            <person name="De vries R.P."/>
            <person name="Grigoriev I.V."/>
            <person name="Mortensen U.H."/>
            <person name="Baker S.E."/>
            <person name="Andersen M.R."/>
        </authorList>
    </citation>
    <scope>NUCLEOTIDE SEQUENCE [LARGE SCALE GENOMIC DNA]</scope>
    <source>
        <strain evidence="2 3">ATCC 13496</strain>
    </source>
</reference>
<name>A0A370C408_ASPNG</name>
<evidence type="ECO:0000313" key="2">
    <source>
        <dbReference type="EMBL" id="RDH22618.1"/>
    </source>
</evidence>
<evidence type="ECO:0000313" key="3">
    <source>
        <dbReference type="Proteomes" id="UP000253845"/>
    </source>
</evidence>
<dbReference type="AlphaFoldDB" id="A0A370C408"/>
<proteinExistence type="predicted"/>
<gene>
    <name evidence="2" type="ORF">M747DRAFT_181111</name>
</gene>
<organism evidence="2 3">
    <name type="scientific">Aspergillus niger ATCC 13496</name>
    <dbReference type="NCBI Taxonomy" id="1353008"/>
    <lineage>
        <taxon>Eukaryota</taxon>
        <taxon>Fungi</taxon>
        <taxon>Dikarya</taxon>
        <taxon>Ascomycota</taxon>
        <taxon>Pezizomycotina</taxon>
        <taxon>Eurotiomycetes</taxon>
        <taxon>Eurotiomycetidae</taxon>
        <taxon>Eurotiales</taxon>
        <taxon>Aspergillaceae</taxon>
        <taxon>Aspergillus</taxon>
        <taxon>Aspergillus subgen. Circumdati</taxon>
    </lineage>
</organism>
<feature type="transmembrane region" description="Helical" evidence="1">
    <location>
        <begin position="54"/>
        <end position="77"/>
    </location>
</feature>
<dbReference type="Proteomes" id="UP000253845">
    <property type="component" value="Unassembled WGS sequence"/>
</dbReference>
<protein>
    <submittedName>
        <fullName evidence="2">Uncharacterized protein</fullName>
    </submittedName>
</protein>
<keyword evidence="1" id="KW-0812">Transmembrane</keyword>